<dbReference type="KEGG" id="tet:TTHERM_000387069"/>
<reference evidence="2" key="1">
    <citation type="journal article" date="2006" name="PLoS Biol.">
        <title>Macronuclear genome sequence of the ciliate Tetrahymena thermophila, a model eukaryote.</title>
        <authorList>
            <person name="Eisen J.A."/>
            <person name="Coyne R.S."/>
            <person name="Wu M."/>
            <person name="Wu D."/>
            <person name="Thiagarajan M."/>
            <person name="Wortman J.R."/>
            <person name="Badger J.H."/>
            <person name="Ren Q."/>
            <person name="Amedeo P."/>
            <person name="Jones K.M."/>
            <person name="Tallon L.J."/>
            <person name="Delcher A.L."/>
            <person name="Salzberg S.L."/>
            <person name="Silva J.C."/>
            <person name="Haas B.J."/>
            <person name="Majoros W.H."/>
            <person name="Farzad M."/>
            <person name="Carlton J.M."/>
            <person name="Smith R.K. Jr."/>
            <person name="Garg J."/>
            <person name="Pearlman R.E."/>
            <person name="Karrer K.M."/>
            <person name="Sun L."/>
            <person name="Manning G."/>
            <person name="Elde N.C."/>
            <person name="Turkewitz A.P."/>
            <person name="Asai D.J."/>
            <person name="Wilkes D.E."/>
            <person name="Wang Y."/>
            <person name="Cai H."/>
            <person name="Collins K."/>
            <person name="Stewart B.A."/>
            <person name="Lee S.R."/>
            <person name="Wilamowska K."/>
            <person name="Weinberg Z."/>
            <person name="Ruzzo W.L."/>
            <person name="Wloga D."/>
            <person name="Gaertig J."/>
            <person name="Frankel J."/>
            <person name="Tsao C.-C."/>
            <person name="Gorovsky M.A."/>
            <person name="Keeling P.J."/>
            <person name="Waller R.F."/>
            <person name="Patron N.J."/>
            <person name="Cherry J.M."/>
            <person name="Stover N.A."/>
            <person name="Krieger C.J."/>
            <person name="del Toro C."/>
            <person name="Ryder H.F."/>
            <person name="Williamson S.C."/>
            <person name="Barbeau R.A."/>
            <person name="Hamilton E.P."/>
            <person name="Orias E."/>
        </authorList>
    </citation>
    <scope>NUCLEOTIDE SEQUENCE [LARGE SCALE GENOMIC DNA]</scope>
    <source>
        <strain evidence="2">SB210</strain>
    </source>
</reference>
<dbReference type="InParanoid" id="W7XAW7"/>
<keyword evidence="1" id="KW-0812">Transmembrane</keyword>
<sequence length="137" mass="15264">MLSIFSHCFNIIGYFILSQIILANKKYKNISNKTPATAKQLIGDTQSTKSQGGSQVKVTIILSIIQTQLIIYTRIKCFQANRMLLIKKSIFMHTQINPCQRTQLKIYHLSSISSSGVSGKSAIQNISTITNEVLNAK</sequence>
<evidence type="ECO:0000313" key="1">
    <source>
        <dbReference type="EMBL" id="EWS73568.1"/>
    </source>
</evidence>
<keyword evidence="2" id="KW-1185">Reference proteome</keyword>
<dbReference type="AlphaFoldDB" id="W7XAW7"/>
<proteinExistence type="predicted"/>
<dbReference type="RefSeq" id="XP_012653891.1">
    <property type="nucleotide sequence ID" value="XM_012798437.1"/>
</dbReference>
<accession>W7XAW7</accession>
<dbReference type="EMBL" id="GG662644">
    <property type="protein sequence ID" value="EWS73568.1"/>
    <property type="molecule type" value="Genomic_DNA"/>
</dbReference>
<organism evidence="1 2">
    <name type="scientific">Tetrahymena thermophila (strain SB210)</name>
    <dbReference type="NCBI Taxonomy" id="312017"/>
    <lineage>
        <taxon>Eukaryota</taxon>
        <taxon>Sar</taxon>
        <taxon>Alveolata</taxon>
        <taxon>Ciliophora</taxon>
        <taxon>Intramacronucleata</taxon>
        <taxon>Oligohymenophorea</taxon>
        <taxon>Hymenostomatida</taxon>
        <taxon>Tetrahymenina</taxon>
        <taxon>Tetrahymenidae</taxon>
        <taxon>Tetrahymena</taxon>
    </lineage>
</organism>
<keyword evidence="1" id="KW-0472">Membrane</keyword>
<dbReference type="GeneID" id="24438691"/>
<name>W7XAW7_TETTS</name>
<evidence type="ECO:0000313" key="2">
    <source>
        <dbReference type="Proteomes" id="UP000009168"/>
    </source>
</evidence>
<dbReference type="Proteomes" id="UP000009168">
    <property type="component" value="Unassembled WGS sequence"/>
</dbReference>
<gene>
    <name evidence="1" type="ORF">TTHERM_000387069</name>
</gene>
<protein>
    <submittedName>
        <fullName evidence="1">Transmembrane protein, putative</fullName>
    </submittedName>
</protein>